<dbReference type="EMBL" id="WCSY01000004">
    <property type="protein sequence ID" value="KAB4314744.1"/>
    <property type="molecule type" value="Genomic_DNA"/>
</dbReference>
<dbReference type="EMBL" id="JAQNVG010000011">
    <property type="protein sequence ID" value="MDC2235806.1"/>
    <property type="molecule type" value="Genomic_DNA"/>
</dbReference>
<reference evidence="2 13" key="1">
    <citation type="submission" date="2015-09" db="EMBL/GenBank/DDBJ databases">
        <authorList>
            <consortium name="Pathogen Informatics"/>
        </authorList>
    </citation>
    <scope>NUCLEOTIDE SEQUENCE [LARGE SCALE GENOMIC DNA]</scope>
    <source>
        <strain evidence="2 13">2789STDY5834899</strain>
    </source>
</reference>
<dbReference type="InterPro" id="IPR021958">
    <property type="entry name" value="DUF3575"/>
</dbReference>
<dbReference type="InterPro" id="IPR036709">
    <property type="entry name" value="Autotransporte_beta_dom_sf"/>
</dbReference>
<dbReference type="DNASU" id="1074080"/>
<dbReference type="Proteomes" id="UP000283616">
    <property type="component" value="Unassembled WGS sequence"/>
</dbReference>
<reference evidence="9" key="7">
    <citation type="submission" date="2022-10" db="EMBL/GenBank/DDBJ databases">
        <title>Human gut microbiome strain richness.</title>
        <authorList>
            <person name="Chen-Liaw A."/>
        </authorList>
    </citation>
    <scope>NUCLEOTIDE SEQUENCE</scope>
    <source>
        <strain evidence="9">1001283st1_A3_1001283B150304_161114</strain>
    </source>
</reference>
<evidence type="ECO:0000313" key="10">
    <source>
        <dbReference type="EMBL" id="RHD85359.1"/>
    </source>
</evidence>
<dbReference type="Proteomes" id="UP000488521">
    <property type="component" value="Unassembled WGS sequence"/>
</dbReference>
<dbReference type="AlphaFoldDB" id="A0A0P0FT85"/>
<protein>
    <submittedName>
        <fullName evidence="10">DUF3575 domain-containing protein</fullName>
    </submittedName>
    <submittedName>
        <fullName evidence="2">Protein of uncharacterized function (DUF3575)</fullName>
    </submittedName>
</protein>
<dbReference type="RefSeq" id="WP_008759911.1">
    <property type="nucleotide sequence ID" value="NZ_AP022660.1"/>
</dbReference>
<dbReference type="EMBL" id="WCSB01000007">
    <property type="protein sequence ID" value="KAB4452801.1"/>
    <property type="molecule type" value="Genomic_DNA"/>
</dbReference>
<dbReference type="Proteomes" id="UP001217776">
    <property type="component" value="Unassembled WGS sequence"/>
</dbReference>
<evidence type="ECO:0000313" key="4">
    <source>
        <dbReference type="EMBL" id="KAB4452801.1"/>
    </source>
</evidence>
<reference evidence="8" key="6">
    <citation type="submission" date="2021-07" db="EMBL/GenBank/DDBJ databases">
        <title>Comparative genomics of Bacteroides fragilis group isolates reveals species-dependent resistance mechanisms and validates clinical tools for resistance prediction.</title>
        <authorList>
            <person name="Wallace M.J."/>
            <person name="Jean S."/>
            <person name="Wallace M.A."/>
            <person name="Carey-Ann B.D."/>
            <person name="Dantas G."/>
        </authorList>
    </citation>
    <scope>NUCLEOTIDE SEQUENCE</scope>
    <source>
        <strain evidence="8">BJH_160</strain>
    </source>
</reference>
<dbReference type="Proteomes" id="UP000436858">
    <property type="component" value="Unassembled WGS sequence"/>
</dbReference>
<name>A0A0P0FT85_BACT4</name>
<dbReference type="EMBL" id="WCRS01000027">
    <property type="protein sequence ID" value="KAB4468983.1"/>
    <property type="molecule type" value="Genomic_DNA"/>
</dbReference>
<reference evidence="12" key="5">
    <citation type="submission" date="2021-06" db="EMBL/GenBank/DDBJ databases">
        <title>Interrogation of the integrated mobile genetic elements in gut-associated Bacteroides with a consensus prediction approach.</title>
        <authorList>
            <person name="Campbell D.E."/>
            <person name="Leigh J.R."/>
            <person name="Kim T."/>
            <person name="England W."/>
            <person name="Whitaker R.J."/>
            <person name="Degnan P.H."/>
        </authorList>
    </citation>
    <scope>NUCLEOTIDE SEQUENCE</scope>
    <source>
        <strain evidence="12">VPI-BTDOT2</strain>
    </source>
</reference>
<dbReference type="Proteomes" id="UP000440614">
    <property type="component" value="Unassembled WGS sequence"/>
</dbReference>
<dbReference type="EMBL" id="QSJP01000017">
    <property type="protein sequence ID" value="RHD85359.1"/>
    <property type="molecule type" value="Genomic_DNA"/>
</dbReference>
<sequence length="189" mass="21767">MKKKRILFLFVTLFASTLLYSQVVGVKTNLVMDAMKIINLGAEVGLSKKLTLDLYANYNPWKYKDQKMMKMLAIQPELRYWFCDKFNGHFVGFHVHGGVYQAAAINMPWGIWPELKDHRFKGNFFGAGISYGYQWILAKHWNLEGNIGVGYARVKYEQFECKTCGEKVSEGHKNYLGPTKAAISLIYLF</sequence>
<evidence type="ECO:0000313" key="1">
    <source>
        <dbReference type="EMBL" id="BCA48780.1"/>
    </source>
</evidence>
<evidence type="ECO:0000313" key="15">
    <source>
        <dbReference type="Proteomes" id="UP000284785"/>
    </source>
</evidence>
<dbReference type="EMBL" id="CZAP01000015">
    <property type="protein sequence ID" value="CUP89996.1"/>
    <property type="molecule type" value="Genomic_DNA"/>
</dbReference>
<evidence type="ECO:0000313" key="18">
    <source>
        <dbReference type="Proteomes" id="UP000440614"/>
    </source>
</evidence>
<evidence type="ECO:0000313" key="17">
    <source>
        <dbReference type="Proteomes" id="UP000436858"/>
    </source>
</evidence>
<dbReference type="KEGG" id="btho:Btheta7330_03872"/>
<dbReference type="Proteomes" id="UP001200544">
    <property type="component" value="Unassembled WGS sequence"/>
</dbReference>
<reference evidence="14 15" key="2">
    <citation type="submission" date="2018-08" db="EMBL/GenBank/DDBJ databases">
        <title>A genome reference for cultivated species of the human gut microbiota.</title>
        <authorList>
            <person name="Zou Y."/>
            <person name="Xue W."/>
            <person name="Luo G."/>
        </authorList>
    </citation>
    <scope>NUCLEOTIDE SEQUENCE [LARGE SCALE GENOMIC DNA]</scope>
    <source>
        <strain evidence="11 14">AF37-12</strain>
        <strain evidence="10 15">AM30-26</strain>
    </source>
</reference>
<reference evidence="16 17" key="3">
    <citation type="journal article" date="2019" name="Nat. Med.">
        <title>A library of human gut bacterial isolates paired with longitudinal multiomics data enables mechanistic microbiome research.</title>
        <authorList>
            <person name="Poyet M."/>
            <person name="Groussin M."/>
            <person name="Gibbons S.M."/>
            <person name="Avila-Pacheco J."/>
            <person name="Jiang X."/>
            <person name="Kearney S.M."/>
            <person name="Perrotta A.R."/>
            <person name="Berdy B."/>
            <person name="Zhao S."/>
            <person name="Lieberman T.D."/>
            <person name="Swanson P.K."/>
            <person name="Smith M."/>
            <person name="Roesemann S."/>
            <person name="Alexander J.E."/>
            <person name="Rich S.A."/>
            <person name="Livny J."/>
            <person name="Vlamakis H."/>
            <person name="Clish C."/>
            <person name="Bullock K."/>
            <person name="Deik A."/>
            <person name="Scott J."/>
            <person name="Pierce K.A."/>
            <person name="Xavier R.J."/>
            <person name="Alm E.J."/>
        </authorList>
    </citation>
    <scope>NUCLEOTIDE SEQUENCE [LARGE SCALE GENOMIC DNA]</scope>
    <source>
        <strain evidence="6 20">BIOML-A156</strain>
        <strain evidence="5 16">BIOML-A160</strain>
        <strain evidence="7 17">BIOML-A162</strain>
        <strain evidence="4 19">BIOML-A165</strain>
        <strain evidence="3 18">BIOML-A188</strain>
    </source>
</reference>
<dbReference type="Proteomes" id="UP001156216">
    <property type="component" value="Chromosome"/>
</dbReference>
<dbReference type="EMBL" id="WCRY01000023">
    <property type="protein sequence ID" value="KAB4477127.1"/>
    <property type="molecule type" value="Genomic_DNA"/>
</dbReference>
<accession>C6ILC4</accession>
<evidence type="ECO:0000313" key="13">
    <source>
        <dbReference type="Proteomes" id="UP000095576"/>
    </source>
</evidence>
<evidence type="ECO:0000313" key="21">
    <source>
        <dbReference type="Proteomes" id="UP000500882"/>
    </source>
</evidence>
<dbReference type="SUPFAM" id="SSF103515">
    <property type="entry name" value="Autotransporter"/>
    <property type="match status" value="1"/>
</dbReference>
<dbReference type="OMA" id="CDKFNGH"/>
<dbReference type="EMBL" id="JAHYQA010000003">
    <property type="protein sequence ID" value="MCE9236964.1"/>
    <property type="molecule type" value="Genomic_DNA"/>
</dbReference>
<dbReference type="EMBL" id="AP022660">
    <property type="protein sequence ID" value="BCA48780.1"/>
    <property type="molecule type" value="Genomic_DNA"/>
</dbReference>
<dbReference type="Proteomes" id="UP000436825">
    <property type="component" value="Unassembled WGS sequence"/>
</dbReference>
<dbReference type="PATRIC" id="fig|818.23.peg.3985"/>
<dbReference type="EMBL" id="QROV01000006">
    <property type="protein sequence ID" value="RHL61621.1"/>
    <property type="molecule type" value="Genomic_DNA"/>
</dbReference>
<dbReference type="Proteomes" id="UP000095576">
    <property type="component" value="Unassembled WGS sequence"/>
</dbReference>
<dbReference type="Proteomes" id="UP000460317">
    <property type="component" value="Unassembled WGS sequence"/>
</dbReference>
<evidence type="ECO:0000313" key="6">
    <source>
        <dbReference type="EMBL" id="KAB4468983.1"/>
    </source>
</evidence>
<evidence type="ECO:0000313" key="5">
    <source>
        <dbReference type="EMBL" id="KAB4457736.1"/>
    </source>
</evidence>
<evidence type="ECO:0000313" key="20">
    <source>
        <dbReference type="Proteomes" id="UP000488521"/>
    </source>
</evidence>
<dbReference type="Proteomes" id="UP000500882">
    <property type="component" value="Chromosome"/>
</dbReference>
<dbReference type="EMBL" id="CP083681">
    <property type="protein sequence ID" value="UYU70541.1"/>
    <property type="molecule type" value="Genomic_DNA"/>
</dbReference>
<reference evidence="1 21" key="4">
    <citation type="submission" date="2020-02" db="EMBL/GenBank/DDBJ databases">
        <title>Whole-genome sequencing and comparative analysis of the genomes of Bacteroides thetaiotaomicron and Escherichia coli isolated from a healthy resident in Vietnam.</title>
        <authorList>
            <person name="Mohsin M."/>
            <person name="Tanaka K."/>
            <person name="Kawahara R."/>
            <person name="Kondo S."/>
            <person name="Noguchi H."/>
            <person name="Motooka D."/>
            <person name="Nakamura S."/>
            <person name="Khong D.T."/>
            <person name="Nguyen T.N."/>
            <person name="Tran H.T."/>
            <person name="Yamamoto Y."/>
        </authorList>
    </citation>
    <scope>NUCLEOTIDE SEQUENCE [LARGE SCALE GENOMIC DNA]</scope>
    <source>
        <strain evidence="1 21">F9-2</strain>
    </source>
</reference>
<dbReference type="EMBL" id="WCRW01000003">
    <property type="protein sequence ID" value="KAB4457736.1"/>
    <property type="molecule type" value="Genomic_DNA"/>
</dbReference>
<proteinExistence type="predicted"/>
<evidence type="ECO:0000313" key="9">
    <source>
        <dbReference type="EMBL" id="MDC2235806.1"/>
    </source>
</evidence>
<accession>A0A0P0FT85</accession>
<evidence type="ECO:0000313" key="2">
    <source>
        <dbReference type="EMBL" id="CUP89996.1"/>
    </source>
</evidence>
<evidence type="ECO:0000313" key="7">
    <source>
        <dbReference type="EMBL" id="KAB4477127.1"/>
    </source>
</evidence>
<evidence type="ECO:0000313" key="3">
    <source>
        <dbReference type="EMBL" id="KAB4314744.1"/>
    </source>
</evidence>
<evidence type="ECO:0000313" key="16">
    <source>
        <dbReference type="Proteomes" id="UP000436825"/>
    </source>
</evidence>
<organism evidence="10 15">
    <name type="scientific">Bacteroides thetaiotaomicron</name>
    <dbReference type="NCBI Taxonomy" id="818"/>
    <lineage>
        <taxon>Bacteria</taxon>
        <taxon>Pseudomonadati</taxon>
        <taxon>Bacteroidota</taxon>
        <taxon>Bacteroidia</taxon>
        <taxon>Bacteroidales</taxon>
        <taxon>Bacteroidaceae</taxon>
        <taxon>Bacteroides</taxon>
    </lineage>
</organism>
<evidence type="ECO:0000313" key="11">
    <source>
        <dbReference type="EMBL" id="RHL61621.1"/>
    </source>
</evidence>
<dbReference type="Proteomes" id="UP000284785">
    <property type="component" value="Unassembled WGS sequence"/>
</dbReference>
<evidence type="ECO:0000313" key="19">
    <source>
        <dbReference type="Proteomes" id="UP000460317"/>
    </source>
</evidence>
<dbReference type="Pfam" id="PF12099">
    <property type="entry name" value="DUF3575"/>
    <property type="match status" value="1"/>
</dbReference>
<evidence type="ECO:0000313" key="14">
    <source>
        <dbReference type="Proteomes" id="UP000283616"/>
    </source>
</evidence>
<gene>
    <name evidence="1" type="ORF">BatF92_07220</name>
    <name evidence="11" type="ORF">DW011_06455</name>
    <name evidence="10" type="ORF">DW780_17530</name>
    <name evidence="2" type="ORF">ERS852511_03588</name>
    <name evidence="6" type="ORF">GAN59_22770</name>
    <name evidence="5" type="ORF">GAN75_05960</name>
    <name evidence="7" type="ORF">GAN91_20380</name>
    <name evidence="4" type="ORF">GAN93_09235</name>
    <name evidence="3" type="ORF">GAO51_05120</name>
    <name evidence="8" type="ORF">K0H07_07295</name>
    <name evidence="12" type="ORF">KQP59_20030</name>
    <name evidence="9" type="ORF">PO127_08610</name>
</gene>
<evidence type="ECO:0000313" key="8">
    <source>
        <dbReference type="EMBL" id="MCE9236964.1"/>
    </source>
</evidence>
<dbReference type="GeneID" id="60925409"/>
<evidence type="ECO:0000313" key="12">
    <source>
        <dbReference type="EMBL" id="UYU70541.1"/>
    </source>
</evidence>